<dbReference type="SUPFAM" id="SSF64518">
    <property type="entry name" value="Phase 1 flagellin"/>
    <property type="match status" value="1"/>
</dbReference>
<proteinExistence type="predicted"/>
<dbReference type="Gene3D" id="1.20.1330.10">
    <property type="entry name" value="f41 fragment of flagellin, N-terminal domain"/>
    <property type="match status" value="1"/>
</dbReference>
<keyword evidence="2" id="KW-0966">Cell projection</keyword>
<feature type="domain" description="Flagellin C-terminal" evidence="1">
    <location>
        <begin position="15"/>
        <end position="46"/>
    </location>
</feature>
<dbReference type="RefSeq" id="WP_078481484.1">
    <property type="nucleotide sequence ID" value="NZ_JAJSRF020000001.1"/>
</dbReference>
<name>A0AAW7HDJ7_9PSED</name>
<dbReference type="Proteomes" id="UP001165439">
    <property type="component" value="Unassembled WGS sequence"/>
</dbReference>
<evidence type="ECO:0000259" key="1">
    <source>
        <dbReference type="Pfam" id="PF00700"/>
    </source>
</evidence>
<protein>
    <submittedName>
        <fullName evidence="2">Flagellin</fullName>
    </submittedName>
</protein>
<dbReference type="InterPro" id="IPR046358">
    <property type="entry name" value="Flagellin_C"/>
</dbReference>
<organism evidence="2 3">
    <name type="scientific">Pseudomonas alloputida</name>
    <dbReference type="NCBI Taxonomy" id="1940621"/>
    <lineage>
        <taxon>Bacteria</taxon>
        <taxon>Pseudomonadati</taxon>
        <taxon>Pseudomonadota</taxon>
        <taxon>Gammaproteobacteria</taxon>
        <taxon>Pseudomonadales</taxon>
        <taxon>Pseudomonadaceae</taxon>
        <taxon>Pseudomonas</taxon>
    </lineage>
</organism>
<sequence>MSAPRQVSRAPWGHDAISNLDSQRAQLGVVQNRLENIIANLQKKSARTARRHAAG</sequence>
<comment type="caution">
    <text evidence="2">The sequence shown here is derived from an EMBL/GenBank/DDBJ whole genome shotgun (WGS) entry which is preliminary data.</text>
</comment>
<dbReference type="EMBL" id="JAJSRF020000001">
    <property type="protein sequence ID" value="MDM3950805.1"/>
    <property type="molecule type" value="Genomic_DNA"/>
</dbReference>
<dbReference type="Pfam" id="PF00700">
    <property type="entry name" value="Flagellin_C"/>
    <property type="match status" value="1"/>
</dbReference>
<evidence type="ECO:0000313" key="2">
    <source>
        <dbReference type="EMBL" id="MDM3950805.1"/>
    </source>
</evidence>
<evidence type="ECO:0000313" key="3">
    <source>
        <dbReference type="Proteomes" id="UP001165439"/>
    </source>
</evidence>
<keyword evidence="2" id="KW-0282">Flagellum</keyword>
<dbReference type="AlphaFoldDB" id="A0AAW7HDJ7"/>
<reference evidence="2" key="1">
    <citation type="submission" date="2023-06" db="EMBL/GenBank/DDBJ databases">
        <title>MBL-encoding genomic islands in Pseudomonas spp. in Poland.</title>
        <authorList>
            <person name="Urbanowicz P."/>
            <person name="Izdebski R."/>
            <person name="Biedrzycka M."/>
            <person name="Gniadkowski M."/>
        </authorList>
    </citation>
    <scope>NUCLEOTIDE SEQUENCE</scope>
    <source>
        <strain evidence="2">NMI5768_13</strain>
    </source>
</reference>
<gene>
    <name evidence="2" type="ORF">LU674_000375</name>
</gene>
<accession>A0AAW7HDJ7</accession>
<keyword evidence="2" id="KW-0969">Cilium</keyword>